<organism evidence="1 2">
    <name type="scientific">Peptoclostridium acidaminophilum DSM 3953</name>
    <dbReference type="NCBI Taxonomy" id="1286171"/>
    <lineage>
        <taxon>Bacteria</taxon>
        <taxon>Bacillati</taxon>
        <taxon>Bacillota</taxon>
        <taxon>Clostridia</taxon>
        <taxon>Peptostreptococcales</taxon>
        <taxon>Peptoclostridiaceae</taxon>
        <taxon>Peptoclostridium</taxon>
    </lineage>
</organism>
<dbReference type="KEGG" id="eac:EAL2_808p07070"/>
<keyword evidence="1" id="KW-0614">Plasmid</keyword>
<dbReference type="OrthoDB" id="9915666at2"/>
<name>W8TBK4_PEPAC</name>
<sequence>MGVNITKMEDIHGDYIEIEYKGQTMRFGYEIAEDGEIMSDRVVAANEHAIDLVIKNTDKFDWDGIFAMHGHEAIKLIEQTLKELGFSEVCFFTKK</sequence>
<dbReference type="HOGENOM" id="CLU_2368628_0_0_9"/>
<reference evidence="1 2" key="1">
    <citation type="journal article" date="2014" name="Genome Announc.">
        <title>Complete Genome Sequence of Amino Acid-Utilizing Eubacterium acidaminophilum al-2 (DSM 3953).</title>
        <authorList>
            <person name="Poehlein A."/>
            <person name="Andreesen J.R."/>
            <person name="Daniel R."/>
        </authorList>
    </citation>
    <scope>NUCLEOTIDE SEQUENCE [LARGE SCALE GENOMIC DNA]</scope>
    <source>
        <strain evidence="1 2">DSM 3953</strain>
        <plasmid evidence="2">Plasmid EAL2_808p</plasmid>
    </source>
</reference>
<keyword evidence="2" id="KW-1185">Reference proteome</keyword>
<proteinExistence type="predicted"/>
<accession>W8TBK4</accession>
<geneLocation type="plasmid" evidence="1 2">
    <name>EAL2_808p</name>
</geneLocation>
<dbReference type="eggNOG" id="ENOG5034B5W">
    <property type="taxonomic scope" value="Bacteria"/>
</dbReference>
<evidence type="ECO:0000313" key="1">
    <source>
        <dbReference type="EMBL" id="AHM58210.1"/>
    </source>
</evidence>
<dbReference type="RefSeq" id="WP_025437043.1">
    <property type="nucleotide sequence ID" value="NZ_CP007453.1"/>
</dbReference>
<dbReference type="AlphaFoldDB" id="W8TBK4"/>
<dbReference type="EMBL" id="CP007453">
    <property type="protein sequence ID" value="AHM58210.1"/>
    <property type="molecule type" value="Genomic_DNA"/>
</dbReference>
<evidence type="ECO:0000313" key="2">
    <source>
        <dbReference type="Proteomes" id="UP000019591"/>
    </source>
</evidence>
<protein>
    <submittedName>
        <fullName evidence="1">Uncharacterized protein</fullName>
    </submittedName>
</protein>
<dbReference type="PATRIC" id="fig|1286171.3.peg.2889"/>
<gene>
    <name evidence="1" type="ORF">EAL2_808p07070</name>
</gene>
<dbReference type="Proteomes" id="UP000019591">
    <property type="component" value="Plasmid EAL2_808p"/>
</dbReference>